<dbReference type="RefSeq" id="XP_023623546.1">
    <property type="nucleotide sequence ID" value="XM_023767778.1"/>
</dbReference>
<evidence type="ECO:0000256" key="1">
    <source>
        <dbReference type="SAM" id="MobiDB-lite"/>
    </source>
</evidence>
<gene>
    <name evidence="2" type="ORF">RCC_02488</name>
</gene>
<evidence type="ECO:0000313" key="2">
    <source>
        <dbReference type="EMBL" id="CZT16653.1"/>
    </source>
</evidence>
<evidence type="ECO:0000313" key="3">
    <source>
        <dbReference type="Proteomes" id="UP000225277"/>
    </source>
</evidence>
<dbReference type="Gene3D" id="3.40.50.150">
    <property type="entry name" value="Vaccinia Virus protein VP39"/>
    <property type="match status" value="1"/>
</dbReference>
<evidence type="ECO:0008006" key="4">
    <source>
        <dbReference type="Google" id="ProtNLM"/>
    </source>
</evidence>
<dbReference type="OrthoDB" id="6419443at2759"/>
<reference evidence="2 3" key="1">
    <citation type="submission" date="2016-03" db="EMBL/GenBank/DDBJ databases">
        <authorList>
            <person name="Ploux O."/>
        </authorList>
    </citation>
    <scope>NUCLEOTIDE SEQUENCE [LARGE SCALE GENOMIC DNA]</scope>
    <source>
        <strain evidence="2 3">URUG2</strain>
    </source>
</reference>
<dbReference type="GeneID" id="35597703"/>
<dbReference type="EMBL" id="FJUY01000003">
    <property type="protein sequence ID" value="CZT16653.1"/>
    <property type="molecule type" value="Genomic_DNA"/>
</dbReference>
<keyword evidence="3" id="KW-1185">Reference proteome</keyword>
<dbReference type="Pfam" id="PF11312">
    <property type="entry name" value="Methyltransf_34"/>
    <property type="match status" value="1"/>
</dbReference>
<proteinExistence type="predicted"/>
<feature type="compositionally biased region" description="Basic and acidic residues" evidence="1">
    <location>
        <begin position="17"/>
        <end position="33"/>
    </location>
</feature>
<name>A0A2D3V8G0_9PEZI</name>
<dbReference type="InterPro" id="IPR021463">
    <property type="entry name" value="Methyltransf_34"/>
</dbReference>
<dbReference type="Proteomes" id="UP000225277">
    <property type="component" value="Unassembled WGS sequence"/>
</dbReference>
<dbReference type="AlphaFoldDB" id="A0A2D3V8G0"/>
<sequence length="359" mass="39591">MARGGSKQVPALKAKPPAKEKVRRTTEPAKKDATAIGAPLDLQQKCLDLFREALKPTEDDNSEALQEVKTHLFNRDFAQAFGKESYLRAYAGRWSPSRALAYHQVLVDVQDEVLSTFGQTQTDGESVFRVVSIGGGAGAELVSLATWLRMESQGAIKPCRIMEKLHTTLLDIAAWDPVVAELQQAITTPPQLSAYASAAAREANEAMLAKEAYTVTFNQLDALGMTESQCKEFIGGADLVTMMFTLNELYSTSVAKTQKMLARITEASRPGSHLLVVDSPGSYSTVSINGADKNYPMQWLLDLTLAGNQKRSDGDDAKPKWEKIVTDESRWFRLPAGLKYPIDLENCRYQIHLYRRAAG</sequence>
<dbReference type="InterPro" id="IPR029063">
    <property type="entry name" value="SAM-dependent_MTases_sf"/>
</dbReference>
<accession>A0A2D3V8G0</accession>
<protein>
    <recommendedName>
        <fullName evidence="4">25S rRNA (Uridine(2843)-N(3))-methyltransferase</fullName>
    </recommendedName>
</protein>
<dbReference type="STRING" id="112498.A0A2D3V8G0"/>
<dbReference type="SUPFAM" id="SSF53335">
    <property type="entry name" value="S-adenosyl-L-methionine-dependent methyltransferases"/>
    <property type="match status" value="1"/>
</dbReference>
<organism evidence="2 3">
    <name type="scientific">Ramularia collo-cygni</name>
    <dbReference type="NCBI Taxonomy" id="112498"/>
    <lineage>
        <taxon>Eukaryota</taxon>
        <taxon>Fungi</taxon>
        <taxon>Dikarya</taxon>
        <taxon>Ascomycota</taxon>
        <taxon>Pezizomycotina</taxon>
        <taxon>Dothideomycetes</taxon>
        <taxon>Dothideomycetidae</taxon>
        <taxon>Mycosphaerellales</taxon>
        <taxon>Mycosphaerellaceae</taxon>
        <taxon>Ramularia</taxon>
    </lineage>
</organism>
<feature type="region of interest" description="Disordered" evidence="1">
    <location>
        <begin position="1"/>
        <end position="35"/>
    </location>
</feature>